<keyword evidence="1" id="KW-0472">Membrane</keyword>
<reference evidence="2 3" key="1">
    <citation type="submission" date="2015-02" db="EMBL/GenBank/DDBJ databases">
        <title>Single-cell genomics of uncultivated deep-branching MTB reveals a conserved set of magnetosome genes.</title>
        <authorList>
            <person name="Kolinko S."/>
            <person name="Richter M."/>
            <person name="Glockner F.O."/>
            <person name="Brachmann A."/>
            <person name="Schuler D."/>
        </authorList>
    </citation>
    <scope>NUCLEOTIDE SEQUENCE [LARGE SCALE GENOMIC DNA]</scope>
    <source>
        <strain evidence="2">TM-1</strain>
    </source>
</reference>
<organism evidence="2 3">
    <name type="scientific">Candidatus Magnetobacterium bavaricum</name>
    <dbReference type="NCBI Taxonomy" id="29290"/>
    <lineage>
        <taxon>Bacteria</taxon>
        <taxon>Pseudomonadati</taxon>
        <taxon>Nitrospirota</taxon>
        <taxon>Thermodesulfovibrionia</taxon>
        <taxon>Thermodesulfovibrionales</taxon>
        <taxon>Candidatus Magnetobacteriaceae</taxon>
        <taxon>Candidatus Magnetobacterium</taxon>
    </lineage>
</organism>
<dbReference type="EMBL" id="LACI01002129">
    <property type="protein sequence ID" value="KJU82888.1"/>
    <property type="molecule type" value="Genomic_DNA"/>
</dbReference>
<dbReference type="Proteomes" id="UP000033423">
    <property type="component" value="Unassembled WGS sequence"/>
</dbReference>
<dbReference type="AlphaFoldDB" id="A0A0F3GQG4"/>
<keyword evidence="3" id="KW-1185">Reference proteome</keyword>
<accession>A0A0F3GQG4</accession>
<keyword evidence="1" id="KW-0812">Transmembrane</keyword>
<keyword evidence="1" id="KW-1133">Transmembrane helix</keyword>
<sequence>MNYYHKFILTYCLFVFAILLFIPHKNFCPDTYTLNSKVNTAPFSILCAYILPPKLSSTITLAIYRPIPVPLFSLVVK</sequence>
<protein>
    <submittedName>
        <fullName evidence="2">Uncharacterized protein</fullName>
    </submittedName>
</protein>
<evidence type="ECO:0000313" key="2">
    <source>
        <dbReference type="EMBL" id="KJU82888.1"/>
    </source>
</evidence>
<proteinExistence type="predicted"/>
<evidence type="ECO:0000256" key="1">
    <source>
        <dbReference type="SAM" id="Phobius"/>
    </source>
</evidence>
<name>A0A0F3GQG4_9BACT</name>
<feature type="transmembrane region" description="Helical" evidence="1">
    <location>
        <begin position="7"/>
        <end position="23"/>
    </location>
</feature>
<comment type="caution">
    <text evidence="2">The sequence shown here is derived from an EMBL/GenBank/DDBJ whole genome shotgun (WGS) entry which is preliminary data.</text>
</comment>
<evidence type="ECO:0000313" key="3">
    <source>
        <dbReference type="Proteomes" id="UP000033423"/>
    </source>
</evidence>
<gene>
    <name evidence="2" type="ORF">MBAV_004918</name>
</gene>